<dbReference type="GO" id="GO:0003676">
    <property type="term" value="F:nucleic acid binding"/>
    <property type="evidence" value="ECO:0007669"/>
    <property type="project" value="InterPro"/>
</dbReference>
<dbReference type="InterPro" id="IPR009057">
    <property type="entry name" value="Homeodomain-like_sf"/>
</dbReference>
<reference evidence="3" key="1">
    <citation type="submission" date="2022-11" db="UniProtKB">
        <authorList>
            <consortium name="WormBaseParasite"/>
        </authorList>
    </citation>
    <scope>IDENTIFICATION</scope>
</reference>
<dbReference type="Gene3D" id="3.30.420.10">
    <property type="entry name" value="Ribonuclease H-like superfamily/Ribonuclease H"/>
    <property type="match status" value="1"/>
</dbReference>
<organism evidence="2 3">
    <name type="scientific">Acrobeloides nanus</name>
    <dbReference type="NCBI Taxonomy" id="290746"/>
    <lineage>
        <taxon>Eukaryota</taxon>
        <taxon>Metazoa</taxon>
        <taxon>Ecdysozoa</taxon>
        <taxon>Nematoda</taxon>
        <taxon>Chromadorea</taxon>
        <taxon>Rhabditida</taxon>
        <taxon>Tylenchina</taxon>
        <taxon>Cephalobomorpha</taxon>
        <taxon>Cephaloboidea</taxon>
        <taxon>Cephalobidae</taxon>
        <taxon>Acrobeloides</taxon>
    </lineage>
</organism>
<proteinExistence type="predicted"/>
<accession>A0A914ECB7</accession>
<dbReference type="PANTHER" id="PTHR46068:SF1">
    <property type="entry name" value="TRANSPOSASE IS30-LIKE HTH DOMAIN-CONTAINING PROTEIN"/>
    <property type="match status" value="1"/>
</dbReference>
<dbReference type="GO" id="GO:0005634">
    <property type="term" value="C:nucleus"/>
    <property type="evidence" value="ECO:0007669"/>
    <property type="project" value="UniProtKB-SubCell"/>
</dbReference>
<evidence type="ECO:0000313" key="2">
    <source>
        <dbReference type="Proteomes" id="UP000887540"/>
    </source>
</evidence>
<sequence length="202" mass="23425">MKIFRPAVIRIHERGVSKHKIAELLGIPCTTVIDDIRRYEETGSENSSRRLSKKLGTNPVSAWQILREDLGLKPYKFQKRQKLTAKVKMKGNERAGAILKRLSRGRHRKTLFTDEKLFDIQQVGLQPPGRQIYSRGPPNKEQRVVERVQKAESMMVWAGVCATGKTPLVFVEPGVKINRYIYMDMLDESCFPWTEQHFENDW</sequence>
<dbReference type="SUPFAM" id="SSF46689">
    <property type="entry name" value="Homeodomain-like"/>
    <property type="match status" value="1"/>
</dbReference>
<evidence type="ECO:0000256" key="1">
    <source>
        <dbReference type="ARBA" id="ARBA00004123"/>
    </source>
</evidence>
<comment type="subcellular location">
    <subcellularLocation>
        <location evidence="1">Nucleus</location>
    </subcellularLocation>
</comment>
<dbReference type="InterPro" id="IPR036388">
    <property type="entry name" value="WH-like_DNA-bd_sf"/>
</dbReference>
<evidence type="ECO:0000313" key="3">
    <source>
        <dbReference type="WBParaSite" id="ACRNAN_scaffold7027.g32001.t1"/>
    </source>
</evidence>
<dbReference type="Proteomes" id="UP000887540">
    <property type="component" value="Unplaced"/>
</dbReference>
<dbReference type="Gene3D" id="1.10.10.10">
    <property type="entry name" value="Winged helix-like DNA-binding domain superfamily/Winged helix DNA-binding domain"/>
    <property type="match status" value="1"/>
</dbReference>
<dbReference type="WBParaSite" id="ACRNAN_scaffold7027.g32001.t1">
    <property type="protein sequence ID" value="ACRNAN_scaffold7027.g32001.t1"/>
    <property type="gene ID" value="ACRNAN_scaffold7027.g32001"/>
</dbReference>
<dbReference type="InterPro" id="IPR036397">
    <property type="entry name" value="RNaseH_sf"/>
</dbReference>
<name>A0A914ECB7_9BILA</name>
<keyword evidence="2" id="KW-1185">Reference proteome</keyword>
<dbReference type="PANTHER" id="PTHR46068">
    <property type="entry name" value="PROTEIN CBG27172"/>
    <property type="match status" value="1"/>
</dbReference>
<dbReference type="AlphaFoldDB" id="A0A914ECB7"/>
<protein>
    <submittedName>
        <fullName evidence="3">Transposase</fullName>
    </submittedName>
</protein>